<keyword evidence="3" id="KW-1185">Reference proteome</keyword>
<reference evidence="2" key="1">
    <citation type="submission" date="2022-08" db="EMBL/GenBank/DDBJ databases">
        <title>Draft genome sequencing of Roseisolibacter agri AW1220.</title>
        <authorList>
            <person name="Tobiishi Y."/>
            <person name="Tonouchi A."/>
        </authorList>
    </citation>
    <scope>NUCLEOTIDE SEQUENCE</scope>
    <source>
        <strain evidence="2">AW1220</strain>
    </source>
</reference>
<dbReference type="AlphaFoldDB" id="A0AA37QDY9"/>
<evidence type="ECO:0000313" key="2">
    <source>
        <dbReference type="EMBL" id="GLC28021.1"/>
    </source>
</evidence>
<dbReference type="Proteomes" id="UP001161325">
    <property type="component" value="Unassembled WGS sequence"/>
</dbReference>
<proteinExistence type="predicted"/>
<gene>
    <name evidence="2" type="ORF">rosag_45340</name>
</gene>
<feature type="signal peptide" evidence="1">
    <location>
        <begin position="1"/>
        <end position="23"/>
    </location>
</feature>
<feature type="chain" id="PRO_5041337955" description="DUF3575 domain-containing protein" evidence="1">
    <location>
        <begin position="24"/>
        <end position="194"/>
    </location>
</feature>
<protein>
    <recommendedName>
        <fullName evidence="4">DUF3575 domain-containing protein</fullName>
    </recommendedName>
</protein>
<keyword evidence="1" id="KW-0732">Signal</keyword>
<organism evidence="2 3">
    <name type="scientific">Roseisolibacter agri</name>
    <dbReference type="NCBI Taxonomy" id="2014610"/>
    <lineage>
        <taxon>Bacteria</taxon>
        <taxon>Pseudomonadati</taxon>
        <taxon>Gemmatimonadota</taxon>
        <taxon>Gemmatimonadia</taxon>
        <taxon>Gemmatimonadales</taxon>
        <taxon>Gemmatimonadaceae</taxon>
        <taxon>Roseisolibacter</taxon>
    </lineage>
</organism>
<sequence>MPLFRQRPALAAASATLAAVTFAAASLDAQTPPPPPDPGPWRQAIAVNALALPFGLFSAEYEAALASPGFTLGIGGSWLTTGDDRDSWVSAKALYYPGERPFRGFSVGLTAGVHSARNDDNFVCTFGCSGDVPRRTATAPTAGVIVSYDWLLGRQEKFRVGIGAGAKRVLRDVNDGSPLEQVYPDGRFVIGVAF</sequence>
<evidence type="ECO:0000256" key="1">
    <source>
        <dbReference type="SAM" id="SignalP"/>
    </source>
</evidence>
<dbReference type="EMBL" id="BRXS01000007">
    <property type="protein sequence ID" value="GLC28021.1"/>
    <property type="molecule type" value="Genomic_DNA"/>
</dbReference>
<evidence type="ECO:0008006" key="4">
    <source>
        <dbReference type="Google" id="ProtNLM"/>
    </source>
</evidence>
<accession>A0AA37QDY9</accession>
<comment type="caution">
    <text evidence="2">The sequence shown here is derived from an EMBL/GenBank/DDBJ whole genome shotgun (WGS) entry which is preliminary data.</text>
</comment>
<evidence type="ECO:0000313" key="3">
    <source>
        <dbReference type="Proteomes" id="UP001161325"/>
    </source>
</evidence>
<dbReference type="RefSeq" id="WP_284352447.1">
    <property type="nucleotide sequence ID" value="NZ_BRXS01000007.1"/>
</dbReference>
<name>A0AA37QDY9_9BACT</name>